<dbReference type="InterPro" id="IPR010921">
    <property type="entry name" value="Trp_repressor/repl_initiator"/>
</dbReference>
<dbReference type="Proteomes" id="UP000250928">
    <property type="component" value="Unassembled WGS sequence"/>
</dbReference>
<dbReference type="EMBL" id="PQCO01000096">
    <property type="protein sequence ID" value="PUE05137.1"/>
    <property type="molecule type" value="Genomic_DNA"/>
</dbReference>
<accession>A0A6N4E5R8</accession>
<evidence type="ECO:0000313" key="1">
    <source>
        <dbReference type="EMBL" id="PUE02373.1"/>
    </source>
</evidence>
<organism evidence="2 3">
    <name type="scientific">Candidatus Sedimenticola endophacoides</name>
    <dbReference type="NCBI Taxonomy" id="2548426"/>
    <lineage>
        <taxon>Bacteria</taxon>
        <taxon>Pseudomonadati</taxon>
        <taxon>Pseudomonadota</taxon>
        <taxon>Gammaproteobacteria</taxon>
        <taxon>Chromatiales</taxon>
        <taxon>Sedimenticolaceae</taxon>
        <taxon>Sedimenticola</taxon>
    </lineage>
</organism>
<protein>
    <submittedName>
        <fullName evidence="2">Transposase</fullName>
    </submittedName>
</protein>
<comment type="caution">
    <text evidence="2">The sequence shown here is derived from an EMBL/GenBank/DDBJ whole genome shotgun (WGS) entry which is preliminary data.</text>
</comment>
<dbReference type="GO" id="GO:0043565">
    <property type="term" value="F:sequence-specific DNA binding"/>
    <property type="evidence" value="ECO:0007669"/>
    <property type="project" value="InterPro"/>
</dbReference>
<sequence>MSKRTRRNFTPREKVAILKQHLVEGQPVSDVCDAHGLNPNTFYRWQKEFFENGAAAFEKEDRGRVKAEQRRFAELEAKLKKKDMVIAEIMEDLIAEKKRPGGR</sequence>
<reference evidence="2 3" key="1">
    <citation type="submission" date="2018-01" db="EMBL/GenBank/DDBJ databases">
        <title>Novel co-symbiosis in the lucinid bivalve Phacoides pectinatus.</title>
        <authorList>
            <person name="Lim S.J."/>
            <person name="Davis B.G."/>
            <person name="Gill D.E."/>
            <person name="Engel A.S."/>
            <person name="Anderson L.C."/>
            <person name="Campbell B.J."/>
        </authorList>
    </citation>
    <scope>NUCLEOTIDE SEQUENCE [LARGE SCALE GENOMIC DNA]</scope>
    <source>
        <strain evidence="2">N3_P5</strain>
    </source>
</reference>
<gene>
    <name evidence="2" type="ORF">C3L24_01910</name>
    <name evidence="1" type="ORF">C3L24_06190</name>
</gene>
<dbReference type="GO" id="GO:0006313">
    <property type="term" value="P:DNA transposition"/>
    <property type="evidence" value="ECO:0007669"/>
    <property type="project" value="InterPro"/>
</dbReference>
<name>A0A6N4E5R8_9GAMM</name>
<dbReference type="GO" id="GO:0004803">
    <property type="term" value="F:transposase activity"/>
    <property type="evidence" value="ECO:0007669"/>
    <property type="project" value="InterPro"/>
</dbReference>
<dbReference type="SUPFAM" id="SSF48295">
    <property type="entry name" value="TrpR-like"/>
    <property type="match status" value="1"/>
</dbReference>
<dbReference type="EMBL" id="PQCO01000181">
    <property type="protein sequence ID" value="PUE02373.1"/>
    <property type="molecule type" value="Genomic_DNA"/>
</dbReference>
<dbReference type="InterPro" id="IPR036388">
    <property type="entry name" value="WH-like_DNA-bd_sf"/>
</dbReference>
<dbReference type="InterPro" id="IPR002514">
    <property type="entry name" value="Transposase_8"/>
</dbReference>
<dbReference type="Gene3D" id="1.10.10.10">
    <property type="entry name" value="Winged helix-like DNA-binding domain superfamily/Winged helix DNA-binding domain"/>
    <property type="match status" value="1"/>
</dbReference>
<dbReference type="AlphaFoldDB" id="A0A6N4E5R8"/>
<dbReference type="Pfam" id="PF01527">
    <property type="entry name" value="HTH_Tnp_1"/>
    <property type="match status" value="1"/>
</dbReference>
<evidence type="ECO:0000313" key="2">
    <source>
        <dbReference type="EMBL" id="PUE05137.1"/>
    </source>
</evidence>
<evidence type="ECO:0000313" key="3">
    <source>
        <dbReference type="Proteomes" id="UP000250928"/>
    </source>
</evidence>
<proteinExistence type="predicted"/>